<keyword evidence="15" id="KW-1185">Reference proteome</keyword>
<feature type="binding site" evidence="9">
    <location>
        <position position="535"/>
    </location>
    <ligand>
        <name>ATP</name>
        <dbReference type="ChEBI" id="CHEBI:30616"/>
    </ligand>
</feature>
<dbReference type="InterPro" id="IPR012340">
    <property type="entry name" value="NA-bd_OB-fold"/>
</dbReference>
<dbReference type="PANTHER" id="PTHR46425:SF1">
    <property type="entry name" value="TRANSCRIPTION TERMINATION FACTOR RHO"/>
    <property type="match status" value="1"/>
</dbReference>
<comment type="similarity">
    <text evidence="9 11">Belongs to the Rho family.</text>
</comment>
<feature type="compositionally biased region" description="Basic and acidic residues" evidence="12">
    <location>
        <begin position="137"/>
        <end position="149"/>
    </location>
</feature>
<dbReference type="GO" id="GO:0016787">
    <property type="term" value="F:hydrolase activity"/>
    <property type="evidence" value="ECO:0007669"/>
    <property type="project" value="UniProtKB-KW"/>
</dbReference>
<dbReference type="AlphaFoldDB" id="A0A4S2ADR7"/>
<reference evidence="14 15" key="1">
    <citation type="submission" date="2019-04" db="EMBL/GenBank/DDBJ databases">
        <title>Microbes associate with the intestines of laboratory mice.</title>
        <authorList>
            <person name="Navarre W."/>
            <person name="Wong E."/>
            <person name="Huang K."/>
            <person name="Tropini C."/>
            <person name="Ng K."/>
            <person name="Yu B."/>
        </authorList>
    </citation>
    <scope>NUCLEOTIDE SEQUENCE [LARGE SCALE GENOMIC DNA]</scope>
    <source>
        <strain evidence="14 15">NM70_E10</strain>
    </source>
</reference>
<keyword evidence="6 9" id="KW-0694">RNA-binding</keyword>
<organism evidence="14 15">
    <name type="scientific">Bacteroides acidifaciens</name>
    <dbReference type="NCBI Taxonomy" id="85831"/>
    <lineage>
        <taxon>Bacteria</taxon>
        <taxon>Pseudomonadati</taxon>
        <taxon>Bacteroidota</taxon>
        <taxon>Bacteroidia</taxon>
        <taxon>Bacteroidales</taxon>
        <taxon>Bacteroidaceae</taxon>
        <taxon>Bacteroides</taxon>
    </lineage>
</organism>
<dbReference type="SMART" id="SM00357">
    <property type="entry name" value="CSP"/>
    <property type="match status" value="1"/>
</dbReference>
<feature type="compositionally biased region" description="Polar residues" evidence="12">
    <location>
        <begin position="195"/>
        <end position="205"/>
    </location>
</feature>
<dbReference type="HAMAP" id="MF_01884">
    <property type="entry name" value="Rho"/>
    <property type="match status" value="1"/>
</dbReference>
<evidence type="ECO:0000256" key="5">
    <source>
        <dbReference type="ARBA" id="ARBA00022840"/>
    </source>
</evidence>
<name>A0A4S2ADR7_9BACE</name>
<dbReference type="Pfam" id="PF07498">
    <property type="entry name" value="Rho_N"/>
    <property type="match status" value="1"/>
</dbReference>
<sequence length="741" mass="82761">MYNIIQLNDKELSELQIIAKDLGIKKADSFKKEDLVYKILDEQAIVGATKKVAADKLKEERKEDKKKRSPRVTPAKKEDKAVSAAKGGEVAKTKEATPVKTQQPSKEENTNKEKETPAIDAKNENAAPKRKVGRPRKNSETTEKKEVENAKPVVTKAMEAKPVAAEKPTEATQKAAPVSQPAEKKEKPNKPVVETNSSTAETNKSAAEANKPSEKKAIAKPQKKAAPAIDEESNILSNADDDDFIPIEDLPSEKIELPTELFGKFEATKAEPAQMLTEQAPYSQQQQPQQHPSQQQQQAQQQRPRIVRPRDNNANNNNNFQRNNNQNQAQNQQRLPMQRSNQQNNASENFPAQQPQERKIIEREKPYEFDDILNGVGVLEIMQDGYGFLRSSDYNYLSSPDDIYVSQSQIKLFGLKTGDVVEGVIRPPKEGEKYFPLVKVSKINGRDAAFVRDRVPFEHLTPLFPDEKFKLCKGGYSDSMSARVVDLFAPIGKGQRALIVAQPKTGKTILMKDIANAIAANHPEVYMIMLLIDERPEEVTDMARSVNAEVIASTFDEPAERHVKIAGIVLEKAKRLVECGHDVVIFLDSITRLARAYNTVSPASGKVLSGGVDANALHKPKRFFGAARNIENGGSLTIIATALIDTGSKMDEVIFEEFKGTGNMELQLDRNLSNKRIFPAVNITASSTRRDDLLLDKTTLDRMWILRKYLADMNPIEAMDFVKDRLEKTKDNDEFLMSMNS</sequence>
<evidence type="ECO:0000256" key="7">
    <source>
        <dbReference type="ARBA" id="ARBA00023015"/>
    </source>
</evidence>
<dbReference type="SMART" id="SM00959">
    <property type="entry name" value="Rho_N"/>
    <property type="match status" value="1"/>
</dbReference>
<feature type="compositionally biased region" description="Low complexity" evidence="12">
    <location>
        <begin position="312"/>
        <end position="334"/>
    </location>
</feature>
<dbReference type="Pfam" id="PF00006">
    <property type="entry name" value="ATP-synt_ab"/>
    <property type="match status" value="1"/>
</dbReference>
<dbReference type="Proteomes" id="UP000305751">
    <property type="component" value="Unassembled WGS sequence"/>
</dbReference>
<keyword evidence="2 9" id="KW-0547">Nucleotide-binding</keyword>
<evidence type="ECO:0000259" key="13">
    <source>
        <dbReference type="PROSITE" id="PS51856"/>
    </source>
</evidence>
<dbReference type="Pfam" id="PF07497">
    <property type="entry name" value="Rho_RNA_bind"/>
    <property type="match status" value="1"/>
</dbReference>
<keyword evidence="7 9" id="KW-0805">Transcription regulation</keyword>
<comment type="subunit">
    <text evidence="9">Homohexamer. The homohexamer assembles into an open ring structure.</text>
</comment>
<evidence type="ECO:0000256" key="10">
    <source>
        <dbReference type="NCBIfam" id="TIGR00767"/>
    </source>
</evidence>
<feature type="region of interest" description="Disordered" evidence="12">
    <location>
        <begin position="278"/>
        <end position="359"/>
    </location>
</feature>
<dbReference type="PROSITE" id="PS51856">
    <property type="entry name" value="RHO_RNA_BD"/>
    <property type="match status" value="1"/>
</dbReference>
<dbReference type="CDD" id="cd04459">
    <property type="entry name" value="Rho_CSD"/>
    <property type="match status" value="1"/>
</dbReference>
<keyword evidence="4 9" id="KW-0347">Helicase</keyword>
<dbReference type="PANTHER" id="PTHR46425">
    <property type="entry name" value="TRANSCRIPTION TERMINATION FACTOR RHO"/>
    <property type="match status" value="1"/>
</dbReference>
<evidence type="ECO:0000256" key="1">
    <source>
        <dbReference type="ARBA" id="ARBA00022472"/>
    </source>
</evidence>
<evidence type="ECO:0000256" key="9">
    <source>
        <dbReference type="HAMAP-Rule" id="MF_01884"/>
    </source>
</evidence>
<dbReference type="InterPro" id="IPR004665">
    <property type="entry name" value="Term_rho"/>
</dbReference>
<dbReference type="GO" id="GO:0008186">
    <property type="term" value="F:ATP-dependent activity, acting on RNA"/>
    <property type="evidence" value="ECO:0007669"/>
    <property type="project" value="UniProtKB-UniRule"/>
</dbReference>
<dbReference type="InterPro" id="IPR000194">
    <property type="entry name" value="ATPase_F1/V1/A1_a/bsu_nucl-bd"/>
</dbReference>
<feature type="compositionally biased region" description="Low complexity" evidence="12">
    <location>
        <begin position="279"/>
        <end position="302"/>
    </location>
</feature>
<dbReference type="GO" id="GO:0003723">
    <property type="term" value="F:RNA binding"/>
    <property type="evidence" value="ECO:0007669"/>
    <property type="project" value="UniProtKB-UniRule"/>
</dbReference>
<evidence type="ECO:0000256" key="6">
    <source>
        <dbReference type="ARBA" id="ARBA00022884"/>
    </source>
</evidence>
<comment type="function">
    <text evidence="9">Facilitates transcription termination by a mechanism that involves Rho binding to the nascent RNA, activation of Rho's RNA-dependent ATPase activity, and release of the mRNA from the DNA template.</text>
</comment>
<keyword evidence="5 9" id="KW-0067">ATP-binding</keyword>
<dbReference type="InterPro" id="IPR011113">
    <property type="entry name" value="Rho_RNA-bd"/>
</dbReference>
<dbReference type="GO" id="GO:0005829">
    <property type="term" value="C:cytosol"/>
    <property type="evidence" value="ECO:0007669"/>
    <property type="project" value="UniProtKB-ARBA"/>
</dbReference>
<dbReference type="NCBIfam" id="NF006886">
    <property type="entry name" value="PRK09376.1"/>
    <property type="match status" value="1"/>
</dbReference>
<dbReference type="SUPFAM" id="SSF68912">
    <property type="entry name" value="Rho N-terminal domain-like"/>
    <property type="match status" value="1"/>
</dbReference>
<dbReference type="RefSeq" id="WP_136014814.1">
    <property type="nucleotide sequence ID" value="NZ_CAMWAK010000070.1"/>
</dbReference>
<evidence type="ECO:0000256" key="3">
    <source>
        <dbReference type="ARBA" id="ARBA00022801"/>
    </source>
</evidence>
<dbReference type="GO" id="GO:0004386">
    <property type="term" value="F:helicase activity"/>
    <property type="evidence" value="ECO:0007669"/>
    <property type="project" value="UniProtKB-UniRule"/>
</dbReference>
<comment type="caution">
    <text evidence="14">The sequence shown here is derived from an EMBL/GenBank/DDBJ whole genome shotgun (WGS) entry which is preliminary data.</text>
</comment>
<evidence type="ECO:0000256" key="11">
    <source>
        <dbReference type="PROSITE-ProRule" id="PRU01203"/>
    </source>
</evidence>
<proteinExistence type="inferred from homology"/>
<dbReference type="Gene3D" id="3.40.50.300">
    <property type="entry name" value="P-loop containing nucleotide triphosphate hydrolases"/>
    <property type="match status" value="1"/>
</dbReference>
<dbReference type="EC" id="3.6.4.-" evidence="9 10"/>
<comment type="caution">
    <text evidence="9">Lacks conserved residue(s) required for the propagation of feature annotation.</text>
</comment>
<feature type="compositionally biased region" description="Basic and acidic residues" evidence="12">
    <location>
        <begin position="105"/>
        <end position="123"/>
    </location>
</feature>
<feature type="compositionally biased region" description="Acidic residues" evidence="12">
    <location>
        <begin position="229"/>
        <end position="246"/>
    </location>
</feature>
<dbReference type="CDD" id="cd01128">
    <property type="entry name" value="rho_factor_C"/>
    <property type="match status" value="1"/>
</dbReference>
<dbReference type="InterPro" id="IPR027417">
    <property type="entry name" value="P-loop_NTPase"/>
</dbReference>
<feature type="compositionally biased region" description="Basic and acidic residues" evidence="12">
    <location>
        <begin position="52"/>
        <end position="63"/>
    </location>
</feature>
<feature type="compositionally biased region" description="Polar residues" evidence="12">
    <location>
        <begin position="338"/>
        <end position="355"/>
    </location>
</feature>
<evidence type="ECO:0000313" key="14">
    <source>
        <dbReference type="EMBL" id="TGX99048.1"/>
    </source>
</evidence>
<evidence type="ECO:0000256" key="4">
    <source>
        <dbReference type="ARBA" id="ARBA00022806"/>
    </source>
</evidence>
<feature type="domain" description="Rho RNA-BD" evidence="13">
    <location>
        <begin position="372"/>
        <end position="447"/>
    </location>
</feature>
<evidence type="ECO:0000256" key="8">
    <source>
        <dbReference type="ARBA" id="ARBA00023163"/>
    </source>
</evidence>
<feature type="binding site" evidence="9">
    <location>
        <begin position="504"/>
        <end position="509"/>
    </location>
    <ligand>
        <name>ATP</name>
        <dbReference type="ChEBI" id="CHEBI:30616"/>
    </ligand>
</feature>
<dbReference type="SUPFAM" id="SSF52540">
    <property type="entry name" value="P-loop containing nucleoside triphosphate hydrolases"/>
    <property type="match status" value="1"/>
</dbReference>
<dbReference type="InterPro" id="IPR036269">
    <property type="entry name" value="Rho_N_sf"/>
</dbReference>
<keyword evidence="3 9" id="KW-0378">Hydrolase</keyword>
<dbReference type="SMART" id="SM00382">
    <property type="entry name" value="AAA"/>
    <property type="match status" value="1"/>
</dbReference>
<dbReference type="NCBIfam" id="TIGR00767">
    <property type="entry name" value="rho"/>
    <property type="match status" value="1"/>
</dbReference>
<dbReference type="InterPro" id="IPR011112">
    <property type="entry name" value="Rho-like_N"/>
</dbReference>
<gene>
    <name evidence="9" type="primary">rho</name>
    <name evidence="14" type="ORF">E5356_16105</name>
</gene>
<dbReference type="Gene3D" id="2.40.50.140">
    <property type="entry name" value="Nucleic acid-binding proteins"/>
    <property type="match status" value="1"/>
</dbReference>
<keyword evidence="1 9" id="KW-0806">Transcription termination</keyword>
<feature type="binding site" evidence="9">
    <location>
        <begin position="492"/>
        <end position="497"/>
    </location>
    <ligand>
        <name>ATP</name>
        <dbReference type="ChEBI" id="CHEBI:30616"/>
    </ligand>
</feature>
<dbReference type="GO" id="GO:0006353">
    <property type="term" value="P:DNA-templated transcription termination"/>
    <property type="evidence" value="ECO:0007669"/>
    <property type="project" value="UniProtKB-UniRule"/>
</dbReference>
<dbReference type="InterPro" id="IPR011129">
    <property type="entry name" value="CSD"/>
</dbReference>
<feature type="region of interest" description="Disordered" evidence="12">
    <location>
        <begin position="50"/>
        <end position="255"/>
    </location>
</feature>
<keyword evidence="8 9" id="KW-0804">Transcription</keyword>
<dbReference type="InterPro" id="IPR041703">
    <property type="entry name" value="Rho_factor_ATP-bd"/>
</dbReference>
<protein>
    <recommendedName>
        <fullName evidence="9 10">Transcription termination factor Rho</fullName>
        <ecNumber evidence="9 10">3.6.4.-</ecNumber>
    </recommendedName>
    <alternativeName>
        <fullName evidence="9">ATP-dependent helicase Rho</fullName>
    </alternativeName>
</protein>
<evidence type="ECO:0000313" key="15">
    <source>
        <dbReference type="Proteomes" id="UP000305751"/>
    </source>
</evidence>
<evidence type="ECO:0000256" key="12">
    <source>
        <dbReference type="SAM" id="MobiDB-lite"/>
    </source>
</evidence>
<dbReference type="EMBL" id="SRZA01000067">
    <property type="protein sequence ID" value="TGX99048.1"/>
    <property type="molecule type" value="Genomic_DNA"/>
</dbReference>
<dbReference type="InterPro" id="IPR003593">
    <property type="entry name" value="AAA+_ATPase"/>
</dbReference>
<accession>A0A4S2ADR7</accession>
<dbReference type="Gene3D" id="1.10.720.10">
    <property type="match status" value="1"/>
</dbReference>
<dbReference type="GO" id="GO:0005524">
    <property type="term" value="F:ATP binding"/>
    <property type="evidence" value="ECO:0007669"/>
    <property type="project" value="UniProtKB-UniRule"/>
</dbReference>
<dbReference type="SUPFAM" id="SSF50249">
    <property type="entry name" value="Nucleic acid-binding proteins"/>
    <property type="match status" value="1"/>
</dbReference>
<evidence type="ECO:0000256" key="2">
    <source>
        <dbReference type="ARBA" id="ARBA00022741"/>
    </source>
</evidence>